<evidence type="ECO:0000256" key="1">
    <source>
        <dbReference type="SAM" id="Phobius"/>
    </source>
</evidence>
<evidence type="ECO:0000313" key="4">
    <source>
        <dbReference type="Proteomes" id="UP000263642"/>
    </source>
</evidence>
<feature type="domain" description="DUF1559" evidence="2">
    <location>
        <begin position="42"/>
        <end position="326"/>
    </location>
</feature>
<dbReference type="InterPro" id="IPR045584">
    <property type="entry name" value="Pilin-like"/>
</dbReference>
<proteinExistence type="predicted"/>
<dbReference type="AlphaFoldDB" id="A0A3D3RG59"/>
<dbReference type="Pfam" id="PF07596">
    <property type="entry name" value="SBP_bac_10"/>
    <property type="match status" value="1"/>
</dbReference>
<dbReference type="Proteomes" id="UP000263642">
    <property type="component" value="Unassembled WGS sequence"/>
</dbReference>
<dbReference type="NCBIfam" id="TIGR02532">
    <property type="entry name" value="IV_pilin_GFxxxE"/>
    <property type="match status" value="1"/>
</dbReference>
<dbReference type="Gene3D" id="3.30.700.10">
    <property type="entry name" value="Glycoprotein, Type 4 Pilin"/>
    <property type="match status" value="1"/>
</dbReference>
<keyword evidence="1" id="KW-0472">Membrane</keyword>
<dbReference type="PROSITE" id="PS00409">
    <property type="entry name" value="PROKAR_NTER_METHYL"/>
    <property type="match status" value="1"/>
</dbReference>
<evidence type="ECO:0000313" key="3">
    <source>
        <dbReference type="EMBL" id="HCO27811.1"/>
    </source>
</evidence>
<protein>
    <submittedName>
        <fullName evidence="3">Prepilin-type cleavage/methylation domain-containing protein</fullName>
    </submittedName>
</protein>
<accession>A0A3D3RG59</accession>
<organism evidence="3 4">
    <name type="scientific">Gimesia maris</name>
    <dbReference type="NCBI Taxonomy" id="122"/>
    <lineage>
        <taxon>Bacteria</taxon>
        <taxon>Pseudomonadati</taxon>
        <taxon>Planctomycetota</taxon>
        <taxon>Planctomycetia</taxon>
        <taxon>Planctomycetales</taxon>
        <taxon>Planctomycetaceae</taxon>
        <taxon>Gimesia</taxon>
    </lineage>
</organism>
<dbReference type="InterPro" id="IPR012902">
    <property type="entry name" value="N_methyl_site"/>
</dbReference>
<dbReference type="InterPro" id="IPR027558">
    <property type="entry name" value="Pre_pil_HX9DG_C"/>
</dbReference>
<evidence type="ECO:0000259" key="2">
    <source>
        <dbReference type="Pfam" id="PF07596"/>
    </source>
</evidence>
<gene>
    <name evidence="3" type="ORF">DIT97_34255</name>
</gene>
<sequence>MGQHSDSRQTHGQHKRGFTLIELLVVIAIIAILIALLLPAVQQAREAARRSQCKNNLKQFGLALHNYLSTYTVFPPAFCVSPSGSSTYTPGGQWSIHARILPFGDAANLFNNIDFTTNYSNQSDPSIAYTRVPFFLCPSEINDRIRTSSGTPVHYPVSYGYNGGTWRVFTNSSLSGGDGAFYPNSKTRPRDFTDGTTNTLCFAEVKAFTAYNRDGGAGTSTIPSTAGGVEALMAGGSDKPDSGHTEWVDGRVHQTGFTTTLPPNTKVAVTGATGAIDAGDYTSCREAQSCTGPTYAAVTARSYHTGIVHALLMDGSVRSLSENIDLNTYRALSTRSGGEVIGEF</sequence>
<dbReference type="PANTHER" id="PTHR30093:SF2">
    <property type="entry name" value="TYPE II SECRETION SYSTEM PROTEIN H"/>
    <property type="match status" value="1"/>
</dbReference>
<dbReference type="SUPFAM" id="SSF54523">
    <property type="entry name" value="Pili subunits"/>
    <property type="match status" value="1"/>
</dbReference>
<dbReference type="InterPro" id="IPR011453">
    <property type="entry name" value="DUF1559"/>
</dbReference>
<comment type="caution">
    <text evidence="3">The sequence shown here is derived from an EMBL/GenBank/DDBJ whole genome shotgun (WGS) entry which is preliminary data.</text>
</comment>
<feature type="transmembrane region" description="Helical" evidence="1">
    <location>
        <begin position="20"/>
        <end position="41"/>
    </location>
</feature>
<dbReference type="NCBIfam" id="TIGR04294">
    <property type="entry name" value="pre_pil_HX9DG"/>
    <property type="match status" value="1"/>
</dbReference>
<name>A0A3D3RG59_9PLAN</name>
<dbReference type="PANTHER" id="PTHR30093">
    <property type="entry name" value="GENERAL SECRETION PATHWAY PROTEIN G"/>
    <property type="match status" value="1"/>
</dbReference>
<keyword evidence="1" id="KW-1133">Transmembrane helix</keyword>
<keyword evidence="1" id="KW-0812">Transmembrane</keyword>
<reference evidence="3 4" key="1">
    <citation type="journal article" date="2018" name="Nat. Biotechnol.">
        <title>A standardized bacterial taxonomy based on genome phylogeny substantially revises the tree of life.</title>
        <authorList>
            <person name="Parks D.H."/>
            <person name="Chuvochina M."/>
            <person name="Waite D.W."/>
            <person name="Rinke C."/>
            <person name="Skarshewski A."/>
            <person name="Chaumeil P.A."/>
            <person name="Hugenholtz P."/>
        </authorList>
    </citation>
    <scope>NUCLEOTIDE SEQUENCE [LARGE SCALE GENOMIC DNA]</scope>
    <source>
        <strain evidence="3">UBA9375</strain>
    </source>
</reference>
<dbReference type="EMBL" id="DQAY01000210">
    <property type="protein sequence ID" value="HCO27811.1"/>
    <property type="molecule type" value="Genomic_DNA"/>
</dbReference>
<dbReference type="Pfam" id="PF07963">
    <property type="entry name" value="N_methyl"/>
    <property type="match status" value="1"/>
</dbReference>